<reference evidence="1 2" key="1">
    <citation type="submission" date="2015-04" db="EMBL/GenBank/DDBJ databases">
        <title>Complete genome sequence of Schizopora paradoxa KUC8140, a cosmopolitan wood degrader in East Asia.</title>
        <authorList>
            <consortium name="DOE Joint Genome Institute"/>
            <person name="Min B."/>
            <person name="Park H."/>
            <person name="Jang Y."/>
            <person name="Kim J.-J."/>
            <person name="Kim K.H."/>
            <person name="Pangilinan J."/>
            <person name="Lipzen A."/>
            <person name="Riley R."/>
            <person name="Grigoriev I.V."/>
            <person name="Spatafora J.W."/>
            <person name="Choi I.-G."/>
        </authorList>
    </citation>
    <scope>NUCLEOTIDE SEQUENCE [LARGE SCALE GENOMIC DNA]</scope>
    <source>
        <strain evidence="1 2">KUC8140</strain>
    </source>
</reference>
<evidence type="ECO:0000313" key="1">
    <source>
        <dbReference type="EMBL" id="KLO04716.1"/>
    </source>
</evidence>
<protein>
    <submittedName>
        <fullName evidence="1">Uncharacterized protein</fullName>
    </submittedName>
</protein>
<name>A0A0H2RIP7_9AGAM</name>
<proteinExistence type="predicted"/>
<gene>
    <name evidence="1" type="ORF">SCHPADRAFT_896812</name>
</gene>
<dbReference type="Proteomes" id="UP000053477">
    <property type="component" value="Unassembled WGS sequence"/>
</dbReference>
<keyword evidence="2" id="KW-1185">Reference proteome</keyword>
<accession>A0A0H2RIP7</accession>
<organism evidence="1 2">
    <name type="scientific">Schizopora paradoxa</name>
    <dbReference type="NCBI Taxonomy" id="27342"/>
    <lineage>
        <taxon>Eukaryota</taxon>
        <taxon>Fungi</taxon>
        <taxon>Dikarya</taxon>
        <taxon>Basidiomycota</taxon>
        <taxon>Agaricomycotina</taxon>
        <taxon>Agaricomycetes</taxon>
        <taxon>Hymenochaetales</taxon>
        <taxon>Schizoporaceae</taxon>
        <taxon>Schizopora</taxon>
    </lineage>
</organism>
<dbReference type="InParanoid" id="A0A0H2RIP7"/>
<evidence type="ECO:0000313" key="2">
    <source>
        <dbReference type="Proteomes" id="UP000053477"/>
    </source>
</evidence>
<sequence length="309" mass="34950">MATASMVAVETKTTTQNTEAFVTFYIAQSVDIDRYCKKEVLEHLKKETEMIQTVNLYSSESYYDGACDRANELRQYSDNLPEIPEISASSTEGSMRSNLTVDTMVLDGHTLVCIGVDGREAAFNSTGHYPILGGYDAHGTPLYVVAIHLEYLWYFTNVKEGAKVAKYIDELGKTHVTTKFFILGLRYDPCDTPPPYPRARKGAMDPTGPVSWMRLWPEKDPEYFEDDCLVSEDRRLTSFLDDISARNVSENELVSGFPIISRVTEARKISFETFPRHVHVKIKVVPRRTEYGPGTLYVRNAIEAVENLN</sequence>
<dbReference type="AlphaFoldDB" id="A0A0H2RIP7"/>
<dbReference type="EMBL" id="KQ086451">
    <property type="protein sequence ID" value="KLO04716.1"/>
    <property type="molecule type" value="Genomic_DNA"/>
</dbReference>